<dbReference type="AlphaFoldDB" id="A0A382WPA3"/>
<dbReference type="EMBL" id="UINC01161019">
    <property type="protein sequence ID" value="SVD59968.1"/>
    <property type="molecule type" value="Genomic_DNA"/>
</dbReference>
<gene>
    <name evidence="4" type="ORF">METZ01_LOCUS412822</name>
</gene>
<dbReference type="SUPFAM" id="SSF50249">
    <property type="entry name" value="Nucleic acid-binding proteins"/>
    <property type="match status" value="1"/>
</dbReference>
<accession>A0A382WPA3</accession>
<dbReference type="Pfam" id="PF17191">
    <property type="entry name" value="RecG_wedge"/>
    <property type="match status" value="1"/>
</dbReference>
<dbReference type="InterPro" id="IPR012340">
    <property type="entry name" value="NA-bd_OB-fold"/>
</dbReference>
<feature type="domain" description="RecG wedge" evidence="3">
    <location>
        <begin position="15"/>
        <end position="173"/>
    </location>
</feature>
<sequence>MIIKKQPSLSDPITSLTGIGPRLQEKLMRIGINRIQDLLFHLPYRYIDRTHLISLGELKAGEDAYFQGEIELTQIRYGKRRSLLCRISDGTGAAILRFFYFSKSQQNKLQRGQLIRCYGKVRRGSSSLEIVHPEYRLLESGVDVELEKQLTAVYPSTEGLQQPRIRKLIEQALVILNSDKKNINELLPQEILLEQDLPTLADALEYVHRAPITADLQSLIDEKHPTQKRLIIE</sequence>
<dbReference type="InterPro" id="IPR033454">
    <property type="entry name" value="RecG_wedge"/>
</dbReference>
<evidence type="ECO:0000313" key="4">
    <source>
        <dbReference type="EMBL" id="SVD59968.1"/>
    </source>
</evidence>
<evidence type="ECO:0000256" key="1">
    <source>
        <dbReference type="ARBA" id="ARBA00022801"/>
    </source>
</evidence>
<dbReference type="InterPro" id="IPR047112">
    <property type="entry name" value="RecG/Mfd"/>
</dbReference>
<dbReference type="GO" id="GO:0003678">
    <property type="term" value="F:DNA helicase activity"/>
    <property type="evidence" value="ECO:0007669"/>
    <property type="project" value="TreeGrafter"/>
</dbReference>
<dbReference type="CDD" id="cd04488">
    <property type="entry name" value="RecG_wedge_OBF"/>
    <property type="match status" value="1"/>
</dbReference>
<keyword evidence="2" id="KW-0067">ATP-binding</keyword>
<dbReference type="PANTHER" id="PTHR47964:SF1">
    <property type="entry name" value="ATP-DEPENDENT DNA HELICASE HOMOLOG RECG, CHLOROPLASTIC"/>
    <property type="match status" value="1"/>
</dbReference>
<proteinExistence type="predicted"/>
<protein>
    <recommendedName>
        <fullName evidence="3">RecG wedge domain-containing protein</fullName>
    </recommendedName>
</protein>
<keyword evidence="1" id="KW-0378">Hydrolase</keyword>
<dbReference type="Gene3D" id="2.40.50.140">
    <property type="entry name" value="Nucleic acid-binding proteins"/>
    <property type="match status" value="1"/>
</dbReference>
<name>A0A382WPA3_9ZZZZ</name>
<evidence type="ECO:0000259" key="3">
    <source>
        <dbReference type="Pfam" id="PF17191"/>
    </source>
</evidence>
<dbReference type="PANTHER" id="PTHR47964">
    <property type="entry name" value="ATP-DEPENDENT DNA HELICASE HOMOLOG RECG, CHLOROPLASTIC"/>
    <property type="match status" value="1"/>
</dbReference>
<dbReference type="GO" id="GO:0016787">
    <property type="term" value="F:hydrolase activity"/>
    <property type="evidence" value="ECO:0007669"/>
    <property type="project" value="UniProtKB-KW"/>
</dbReference>
<keyword evidence="2" id="KW-0347">Helicase</keyword>
<feature type="non-terminal residue" evidence="4">
    <location>
        <position position="233"/>
    </location>
</feature>
<dbReference type="GO" id="GO:0006281">
    <property type="term" value="P:DNA repair"/>
    <property type="evidence" value="ECO:0007669"/>
    <property type="project" value="InterPro"/>
</dbReference>
<keyword evidence="2" id="KW-0547">Nucleotide-binding</keyword>
<reference evidence="4" key="1">
    <citation type="submission" date="2018-05" db="EMBL/GenBank/DDBJ databases">
        <authorList>
            <person name="Lanie J.A."/>
            <person name="Ng W.-L."/>
            <person name="Kazmierczak K.M."/>
            <person name="Andrzejewski T.M."/>
            <person name="Davidsen T.M."/>
            <person name="Wayne K.J."/>
            <person name="Tettelin H."/>
            <person name="Glass J.I."/>
            <person name="Rusch D."/>
            <person name="Podicherti R."/>
            <person name="Tsui H.-C.T."/>
            <person name="Winkler M.E."/>
        </authorList>
    </citation>
    <scope>NUCLEOTIDE SEQUENCE</scope>
</reference>
<evidence type="ECO:0000256" key="2">
    <source>
        <dbReference type="ARBA" id="ARBA00022806"/>
    </source>
</evidence>
<organism evidence="4">
    <name type="scientific">marine metagenome</name>
    <dbReference type="NCBI Taxonomy" id="408172"/>
    <lineage>
        <taxon>unclassified sequences</taxon>
        <taxon>metagenomes</taxon>
        <taxon>ecological metagenomes</taxon>
    </lineage>
</organism>